<dbReference type="EMBL" id="ASRH01000003">
    <property type="protein sequence ID" value="EWG07582.1"/>
    <property type="molecule type" value="Genomic_DNA"/>
</dbReference>
<dbReference type="PANTHER" id="PTHR43477:SF1">
    <property type="entry name" value="DIHYDROANTICAPSIN 7-DEHYDROGENASE"/>
    <property type="match status" value="1"/>
</dbReference>
<keyword evidence="2 3" id="KW-0560">Oxidoreductase</keyword>
<dbReference type="Proteomes" id="UP000054284">
    <property type="component" value="Unassembled WGS sequence"/>
</dbReference>
<evidence type="ECO:0000256" key="1">
    <source>
        <dbReference type="ARBA" id="ARBA00006484"/>
    </source>
</evidence>
<gene>
    <name evidence="3" type="primary">fabG</name>
    <name evidence="3" type="ORF">ASUL_03709</name>
</gene>
<dbReference type="PANTHER" id="PTHR43477">
    <property type="entry name" value="DIHYDROANTICAPSIN 7-DEHYDROGENASE"/>
    <property type="match status" value="1"/>
</dbReference>
<dbReference type="Gene3D" id="3.40.50.720">
    <property type="entry name" value="NAD(P)-binding Rossmann-like Domain"/>
    <property type="match status" value="1"/>
</dbReference>
<dbReference type="InterPro" id="IPR051122">
    <property type="entry name" value="SDR_DHRS6-like"/>
</dbReference>
<dbReference type="Pfam" id="PF13561">
    <property type="entry name" value="adh_short_C2"/>
    <property type="match status" value="1"/>
</dbReference>
<dbReference type="PATRIC" id="fig|1326980.6.peg.731"/>
<evidence type="ECO:0000313" key="3">
    <source>
        <dbReference type="EMBL" id="EWG07582.1"/>
    </source>
</evidence>
<dbReference type="GO" id="GO:0004316">
    <property type="term" value="F:3-oxoacyl-[acyl-carrier-protein] reductase (NADPH) activity"/>
    <property type="evidence" value="ECO:0007669"/>
    <property type="project" value="UniProtKB-EC"/>
</dbReference>
<dbReference type="PRINTS" id="PR00081">
    <property type="entry name" value="GDHRDH"/>
</dbReference>
<dbReference type="NCBIfam" id="NF004453">
    <property type="entry name" value="PRK05786.1"/>
    <property type="match status" value="1"/>
</dbReference>
<comment type="similarity">
    <text evidence="1">Belongs to the short-chain dehydrogenases/reductases (SDR) family.</text>
</comment>
<protein>
    <submittedName>
        <fullName evidence="3">3-ketoacyl-(Acyl-carrier-protein) reductase</fullName>
        <ecNumber evidence="3">1.1.1.100</ecNumber>
    </submittedName>
</protein>
<evidence type="ECO:0000313" key="4">
    <source>
        <dbReference type="Proteomes" id="UP000054284"/>
    </source>
</evidence>
<accession>W7KXZ1</accession>
<organism evidence="3 4">
    <name type="scientific">Candidatus Aramenus sulfurataquae</name>
    <dbReference type="NCBI Taxonomy" id="1326980"/>
    <lineage>
        <taxon>Archaea</taxon>
        <taxon>Thermoproteota</taxon>
        <taxon>Thermoprotei</taxon>
        <taxon>Sulfolobales</taxon>
        <taxon>Sulfolobaceae</taxon>
        <taxon>Candidatus Aramenus</taxon>
    </lineage>
</organism>
<keyword evidence="4" id="KW-1185">Reference proteome</keyword>
<dbReference type="EC" id="1.1.1.100" evidence="3"/>
<dbReference type="InterPro" id="IPR002347">
    <property type="entry name" value="SDR_fam"/>
</dbReference>
<dbReference type="SUPFAM" id="SSF51735">
    <property type="entry name" value="NAD(P)-binding Rossmann-fold domains"/>
    <property type="match status" value="1"/>
</dbReference>
<evidence type="ECO:0000256" key="2">
    <source>
        <dbReference type="ARBA" id="ARBA00023002"/>
    </source>
</evidence>
<proteinExistence type="inferred from homology"/>
<name>W7KXZ1_9CREN</name>
<dbReference type="InterPro" id="IPR036291">
    <property type="entry name" value="NAD(P)-bd_dom_sf"/>
</dbReference>
<comment type="caution">
    <text evidence="3">The sequence shown here is derived from an EMBL/GenBank/DDBJ whole genome shotgun (WGS) entry which is preliminary data.</text>
</comment>
<dbReference type="AlphaFoldDB" id="W7KXZ1"/>
<reference evidence="3 4" key="1">
    <citation type="journal article" date="2014" name="Genome Announc.">
        <title>Draft Genome Sequence of the Sulfolobales Archaeon AZ1, Obtained through Metagenomic Analysis of a Mexican Hot Spring.</title>
        <authorList>
            <person name="Servin-Garciduenas L.E."/>
            <person name="Martinez-Romero E."/>
        </authorList>
    </citation>
    <scope>NUCLEOTIDE SEQUENCE [LARGE SCALE GENOMIC DNA]</scope>
    <source>
        <strain evidence="3">AZ1-illumnia</strain>
    </source>
</reference>
<sequence>MRLKGENVLVIGVSKGLGYALAYFLLREGANVIVNSGNVEKLKEITNALSKYGNVKYVDGRIVDRESARNVIERAYKEFGNLDGLAVLIGGYLEDDVHSLKGLDEMINNHVKYPLYVVSEAVRFMNPGSTIVLVSAIRGIDKALPNQLSYSIAKAGLAKAVEVLATELVKKEIRVVGIAPSWIDGEFEPDRDWKKLRKLGDPKAPPEDFARVIVWLMTEESQWVNGVIIPVDGGARLL</sequence>
<dbReference type="CDD" id="cd05233">
    <property type="entry name" value="SDR_c"/>
    <property type="match status" value="1"/>
</dbReference>